<organism evidence="1">
    <name type="scientific">marine sediment metagenome</name>
    <dbReference type="NCBI Taxonomy" id="412755"/>
    <lineage>
        <taxon>unclassified sequences</taxon>
        <taxon>metagenomes</taxon>
        <taxon>ecological metagenomes</taxon>
    </lineage>
</organism>
<reference evidence="1" key="1">
    <citation type="journal article" date="2014" name="Front. Microbiol.">
        <title>High frequency of phylogenetically diverse reductive dehalogenase-homologous genes in deep subseafloor sedimentary metagenomes.</title>
        <authorList>
            <person name="Kawai M."/>
            <person name="Futagami T."/>
            <person name="Toyoda A."/>
            <person name="Takaki Y."/>
            <person name="Nishi S."/>
            <person name="Hori S."/>
            <person name="Arai W."/>
            <person name="Tsubouchi T."/>
            <person name="Morono Y."/>
            <person name="Uchiyama I."/>
            <person name="Ito T."/>
            <person name="Fujiyama A."/>
            <person name="Inagaki F."/>
            <person name="Takami H."/>
        </authorList>
    </citation>
    <scope>NUCLEOTIDE SEQUENCE</scope>
    <source>
        <strain evidence="1">Expedition CK06-06</strain>
    </source>
</reference>
<gene>
    <name evidence="1" type="ORF">S03H2_71324</name>
</gene>
<feature type="non-terminal residue" evidence="1">
    <location>
        <position position="1"/>
    </location>
</feature>
<protein>
    <submittedName>
        <fullName evidence="1">Uncharacterized protein</fullName>
    </submittedName>
</protein>
<accession>X1M4C4</accession>
<sequence length="40" mass="4240">SGPASFGLYDITVSIGGYAVLVNVGITEEGELVIRSWQIQ</sequence>
<comment type="caution">
    <text evidence="1">The sequence shown here is derived from an EMBL/GenBank/DDBJ whole genome shotgun (WGS) entry which is preliminary data.</text>
</comment>
<evidence type="ECO:0000313" key="1">
    <source>
        <dbReference type="EMBL" id="GAI01234.1"/>
    </source>
</evidence>
<dbReference type="AlphaFoldDB" id="X1M4C4"/>
<name>X1M4C4_9ZZZZ</name>
<proteinExistence type="predicted"/>
<dbReference type="EMBL" id="BARU01047690">
    <property type="protein sequence ID" value="GAI01234.1"/>
    <property type="molecule type" value="Genomic_DNA"/>
</dbReference>